<sequence>MEFSNIRNYLFLALLTIASILFLSLLKPFAYVIFWAAVLAAIFYPFYRRLNAKLDHANLSALIILILILLIIILPVAIIGTLLVSQSLDVYSSIANNGQLGTWIQEVAGWLRHNPITERLQIDDAFWIQKFSEMAQFLTGWFLNFASAITQNSVKFFALFFMMVYALFFFVRDGEKFLRSIMHLCPLGDKYEKQLYDKFVATAGATLKGGLIVAVVQGTLGGVMFALAGIPAPIIWGVIMTVLSMIPGIGSFLIWLPAGIVMIILGHIFIGVSIILFGALVISTIDNFLRPILIGKSVALHPLIIFFSTLGGLVVFGPSGFVAGPIIAALFVAFWDMYEEYYRTELNKN</sequence>
<dbReference type="Proteomes" id="UP000178254">
    <property type="component" value="Unassembled WGS sequence"/>
</dbReference>
<organism evidence="7 8">
    <name type="scientific">Candidatus Magasanikbacteria bacterium RIFOXYD2_FULL_41_14</name>
    <dbReference type="NCBI Taxonomy" id="1798709"/>
    <lineage>
        <taxon>Bacteria</taxon>
        <taxon>Candidatus Magasanikiibacteriota</taxon>
    </lineage>
</organism>
<dbReference type="EMBL" id="MFRE01000010">
    <property type="protein sequence ID" value="OGH94274.1"/>
    <property type="molecule type" value="Genomic_DNA"/>
</dbReference>
<dbReference type="STRING" id="1798709.A2538_01765"/>
<feature type="transmembrane region" description="Helical" evidence="6">
    <location>
        <begin position="199"/>
        <end position="228"/>
    </location>
</feature>
<dbReference type="InterPro" id="IPR002549">
    <property type="entry name" value="AI-2E-like"/>
</dbReference>
<feature type="transmembrane region" description="Helical" evidence="6">
    <location>
        <begin position="29"/>
        <end position="47"/>
    </location>
</feature>
<evidence type="ECO:0008006" key="9">
    <source>
        <dbReference type="Google" id="ProtNLM"/>
    </source>
</evidence>
<evidence type="ECO:0000256" key="5">
    <source>
        <dbReference type="ARBA" id="ARBA00023136"/>
    </source>
</evidence>
<dbReference type="PANTHER" id="PTHR21716:SF4">
    <property type="entry name" value="TRANSMEMBRANE PROTEIN 245"/>
    <property type="match status" value="1"/>
</dbReference>
<dbReference type="PANTHER" id="PTHR21716">
    <property type="entry name" value="TRANSMEMBRANE PROTEIN"/>
    <property type="match status" value="1"/>
</dbReference>
<reference evidence="7 8" key="1">
    <citation type="journal article" date="2016" name="Nat. Commun.">
        <title>Thousands of microbial genomes shed light on interconnected biogeochemical processes in an aquifer system.</title>
        <authorList>
            <person name="Anantharaman K."/>
            <person name="Brown C.T."/>
            <person name="Hug L.A."/>
            <person name="Sharon I."/>
            <person name="Castelle C.J."/>
            <person name="Probst A.J."/>
            <person name="Thomas B.C."/>
            <person name="Singh A."/>
            <person name="Wilkins M.J."/>
            <person name="Karaoz U."/>
            <person name="Brodie E.L."/>
            <person name="Williams K.H."/>
            <person name="Hubbard S.S."/>
            <person name="Banfield J.F."/>
        </authorList>
    </citation>
    <scope>NUCLEOTIDE SEQUENCE [LARGE SCALE GENOMIC DNA]</scope>
</reference>
<feature type="transmembrane region" description="Helical" evidence="6">
    <location>
        <begin position="7"/>
        <end position="23"/>
    </location>
</feature>
<feature type="transmembrane region" description="Helical" evidence="6">
    <location>
        <begin position="263"/>
        <end position="285"/>
    </location>
</feature>
<comment type="subcellular location">
    <subcellularLocation>
        <location evidence="1">Membrane</location>
        <topology evidence="1">Multi-pass membrane protein</topology>
    </subcellularLocation>
</comment>
<evidence type="ECO:0000313" key="8">
    <source>
        <dbReference type="Proteomes" id="UP000178254"/>
    </source>
</evidence>
<evidence type="ECO:0000256" key="2">
    <source>
        <dbReference type="ARBA" id="ARBA00009773"/>
    </source>
</evidence>
<name>A0A1F6PEA6_9BACT</name>
<feature type="transmembrane region" description="Helical" evidence="6">
    <location>
        <begin position="59"/>
        <end position="84"/>
    </location>
</feature>
<keyword evidence="5 6" id="KW-0472">Membrane</keyword>
<comment type="similarity">
    <text evidence="2">Belongs to the autoinducer-2 exporter (AI-2E) (TC 2.A.86) family.</text>
</comment>
<gene>
    <name evidence="7" type="ORF">A2538_01765</name>
</gene>
<evidence type="ECO:0000256" key="3">
    <source>
        <dbReference type="ARBA" id="ARBA00022692"/>
    </source>
</evidence>
<comment type="caution">
    <text evidence="7">The sequence shown here is derived from an EMBL/GenBank/DDBJ whole genome shotgun (WGS) entry which is preliminary data.</text>
</comment>
<keyword evidence="3 6" id="KW-0812">Transmembrane</keyword>
<dbReference type="GO" id="GO:0016020">
    <property type="term" value="C:membrane"/>
    <property type="evidence" value="ECO:0007669"/>
    <property type="project" value="UniProtKB-SubCell"/>
</dbReference>
<feature type="transmembrane region" description="Helical" evidence="6">
    <location>
        <begin position="153"/>
        <end position="171"/>
    </location>
</feature>
<proteinExistence type="inferred from homology"/>
<evidence type="ECO:0000313" key="7">
    <source>
        <dbReference type="EMBL" id="OGH94274.1"/>
    </source>
</evidence>
<evidence type="ECO:0000256" key="6">
    <source>
        <dbReference type="SAM" id="Phobius"/>
    </source>
</evidence>
<protein>
    <recommendedName>
        <fullName evidence="9">AI-2E family transporter</fullName>
    </recommendedName>
</protein>
<feature type="transmembrane region" description="Helical" evidence="6">
    <location>
        <begin position="234"/>
        <end position="256"/>
    </location>
</feature>
<dbReference type="Pfam" id="PF01594">
    <property type="entry name" value="AI-2E_transport"/>
    <property type="match status" value="1"/>
</dbReference>
<evidence type="ECO:0000256" key="1">
    <source>
        <dbReference type="ARBA" id="ARBA00004141"/>
    </source>
</evidence>
<evidence type="ECO:0000256" key="4">
    <source>
        <dbReference type="ARBA" id="ARBA00022989"/>
    </source>
</evidence>
<feature type="transmembrane region" description="Helical" evidence="6">
    <location>
        <begin position="305"/>
        <end position="335"/>
    </location>
</feature>
<accession>A0A1F6PEA6</accession>
<keyword evidence="4 6" id="KW-1133">Transmembrane helix</keyword>
<dbReference type="AlphaFoldDB" id="A0A1F6PEA6"/>